<evidence type="ECO:0000256" key="2">
    <source>
        <dbReference type="ARBA" id="ARBA00023315"/>
    </source>
</evidence>
<reference evidence="7 9" key="2">
    <citation type="submission" date="2018-06" db="EMBL/GenBank/DDBJ databases">
        <authorList>
            <consortium name="IHU Genomes"/>
        </authorList>
    </citation>
    <scope>NUCLEOTIDE SEQUENCE [LARGE SCALE GENOMIC DNA]</scope>
    <source>
        <strain evidence="7 9">NEC25</strain>
    </source>
</reference>
<sequence length="162" mass="18725">MNLVIRQASINDLERISQIEKICFPNAEAATKRSLEERIKAFKESFFVGEINGEVIGFINGAVIDSKTIFDELYENINRHNQNGKYQSVFGLDVIPEFRNRGIAESLMNHMINSAKKYNREGVVLTCKDKLIHYYEKFGFNNMGISESVHGNVIWYDMFLEF</sequence>
<accession>A0A2A7MGW2</accession>
<gene>
    <name evidence="7" type="primary">ypeA_2</name>
    <name evidence="5" type="ORF">CNEO2_170084</name>
    <name evidence="4" type="ORF">CNEO_43056</name>
    <name evidence="7" type="ORF">CNEONATNEC25_02280</name>
    <name evidence="6" type="ORF">CQ394_04270</name>
</gene>
<dbReference type="Pfam" id="PF00583">
    <property type="entry name" value="Acetyltransf_1"/>
    <property type="match status" value="1"/>
</dbReference>
<proteinExistence type="predicted"/>
<dbReference type="EMBL" id="CAMTCP010000088">
    <property type="protein sequence ID" value="CAI3549566.1"/>
    <property type="molecule type" value="Genomic_DNA"/>
</dbReference>
<dbReference type="Proteomes" id="UP000431451">
    <property type="component" value="Unassembled WGS sequence"/>
</dbReference>
<dbReference type="EC" id="2.3.1.-" evidence="7"/>
<reference evidence="4" key="3">
    <citation type="submission" date="2021-10" db="EMBL/GenBank/DDBJ databases">
        <authorList>
            <person name="Mesa V."/>
        </authorList>
    </citation>
    <scope>NUCLEOTIDE SEQUENCE</scope>
    <source>
        <strain evidence="4">CC3_PB</strain>
    </source>
</reference>
<dbReference type="GeneID" id="68877657"/>
<organism evidence="6 8">
    <name type="scientific">Clostridium neonatale</name>
    <dbReference type="NCBI Taxonomy" id="137838"/>
    <lineage>
        <taxon>Bacteria</taxon>
        <taxon>Bacillati</taxon>
        <taxon>Bacillota</taxon>
        <taxon>Clostridia</taxon>
        <taxon>Eubacteriales</taxon>
        <taxon>Clostridiaceae</taxon>
        <taxon>Clostridium</taxon>
    </lineage>
</organism>
<dbReference type="PANTHER" id="PTHR10908:SF0">
    <property type="entry name" value="SEROTONIN N-ACETYLTRANSFERASE"/>
    <property type="match status" value="1"/>
</dbReference>
<reference evidence="6 8" key="1">
    <citation type="submission" date="2017-10" db="EMBL/GenBank/DDBJ databases">
        <title>Effective Description of Clostridium neonatale sp. nov. linked to necrotizing enterocolitis in neonates and a clarification of species assignable to the genus Clostridium (Prazmowski 1880) emend. Lawson and Rainey 2016.</title>
        <authorList>
            <person name="Bernard K."/>
            <person name="Burdz T."/>
            <person name="Wiebe D."/>
            <person name="Balcewich B."/>
            <person name="Alfa M."/>
            <person name="Bernier A.-M."/>
        </authorList>
    </citation>
    <scope>NUCLEOTIDE SEQUENCE [LARGE SCALE GENOMIC DNA]</scope>
    <source>
        <strain evidence="6 8">LCDC99A005</strain>
    </source>
</reference>
<dbReference type="InterPro" id="IPR016181">
    <property type="entry name" value="Acyl_CoA_acyltransferase"/>
</dbReference>
<keyword evidence="8" id="KW-1185">Reference proteome</keyword>
<dbReference type="AlphaFoldDB" id="A0A2A7MGW2"/>
<keyword evidence="2 7" id="KW-0012">Acyltransferase</keyword>
<dbReference type="STRING" id="137838.GCA_001458595_02319"/>
<dbReference type="EMBL" id="PDCJ01000001">
    <property type="protein sequence ID" value="PEG30945.1"/>
    <property type="molecule type" value="Genomic_DNA"/>
</dbReference>
<evidence type="ECO:0000313" key="5">
    <source>
        <dbReference type="EMBL" id="CAI3549566.1"/>
    </source>
</evidence>
<feature type="domain" description="N-acetyltransferase" evidence="3">
    <location>
        <begin position="3"/>
        <end position="161"/>
    </location>
</feature>
<evidence type="ECO:0000313" key="6">
    <source>
        <dbReference type="EMBL" id="PEG30945.1"/>
    </source>
</evidence>
<dbReference type="GO" id="GO:0008080">
    <property type="term" value="F:N-acetyltransferase activity"/>
    <property type="evidence" value="ECO:0007669"/>
    <property type="project" value="UniProtKB-ARBA"/>
</dbReference>
<evidence type="ECO:0000256" key="1">
    <source>
        <dbReference type="ARBA" id="ARBA00022679"/>
    </source>
</evidence>
<name>A0A2A7MGW2_9CLOT</name>
<evidence type="ECO:0000313" key="4">
    <source>
        <dbReference type="EMBL" id="CAG9707497.1"/>
    </source>
</evidence>
<dbReference type="Proteomes" id="UP000220840">
    <property type="component" value="Unassembled WGS sequence"/>
</dbReference>
<dbReference type="OrthoDB" id="9800962at2"/>
<evidence type="ECO:0000313" key="7">
    <source>
        <dbReference type="EMBL" id="VCT84680.1"/>
    </source>
</evidence>
<dbReference type="EMBL" id="UWJD01000002">
    <property type="protein sequence ID" value="VCT84680.1"/>
    <property type="molecule type" value="Genomic_DNA"/>
</dbReference>
<evidence type="ECO:0000313" key="8">
    <source>
        <dbReference type="Proteomes" id="UP000220840"/>
    </source>
</evidence>
<keyword evidence="1 6" id="KW-0808">Transferase</keyword>
<dbReference type="RefSeq" id="WP_058295109.1">
    <property type="nucleotide sequence ID" value="NZ_CAKJVD010000057.1"/>
</dbReference>
<dbReference type="InterPro" id="IPR051635">
    <property type="entry name" value="SNAT-like"/>
</dbReference>
<protein>
    <submittedName>
        <fullName evidence="7">Acetyltransferase YpeA</fullName>
        <ecNumber evidence="7">2.3.1.-</ecNumber>
    </submittedName>
    <submittedName>
        <fullName evidence="6">N-acetyltransferase</fullName>
    </submittedName>
</protein>
<dbReference type="InterPro" id="IPR000182">
    <property type="entry name" value="GNAT_dom"/>
</dbReference>
<reference evidence="5" key="4">
    <citation type="submission" date="2022-10" db="EMBL/GenBank/DDBJ databases">
        <authorList>
            <person name="Aires J."/>
            <person name="Mesa V."/>
        </authorList>
    </citation>
    <scope>NUCLEOTIDE SEQUENCE</scope>
    <source>
        <strain evidence="5">Clostridium neonatale JD116</strain>
    </source>
</reference>
<dbReference type="Proteomes" id="UP001189143">
    <property type="component" value="Unassembled WGS sequence"/>
</dbReference>
<dbReference type="SUPFAM" id="SSF55729">
    <property type="entry name" value="Acyl-CoA N-acyltransferases (Nat)"/>
    <property type="match status" value="1"/>
</dbReference>
<dbReference type="Proteomes" id="UP000789738">
    <property type="component" value="Unassembled WGS sequence"/>
</dbReference>
<evidence type="ECO:0000259" key="3">
    <source>
        <dbReference type="PROSITE" id="PS51186"/>
    </source>
</evidence>
<dbReference type="CDD" id="cd04301">
    <property type="entry name" value="NAT_SF"/>
    <property type="match status" value="1"/>
</dbReference>
<dbReference type="Gene3D" id="3.40.630.30">
    <property type="match status" value="1"/>
</dbReference>
<dbReference type="PROSITE" id="PS51186">
    <property type="entry name" value="GNAT"/>
    <property type="match status" value="1"/>
</dbReference>
<dbReference type="EMBL" id="CAKJVE010000004">
    <property type="protein sequence ID" value="CAG9707497.1"/>
    <property type="molecule type" value="Genomic_DNA"/>
</dbReference>
<dbReference type="PANTHER" id="PTHR10908">
    <property type="entry name" value="SEROTONIN N-ACETYLTRANSFERASE"/>
    <property type="match status" value="1"/>
</dbReference>
<evidence type="ECO:0000313" key="9">
    <source>
        <dbReference type="Proteomes" id="UP000431451"/>
    </source>
</evidence>